<evidence type="ECO:0000256" key="3">
    <source>
        <dbReference type="ARBA" id="ARBA00022989"/>
    </source>
</evidence>
<accession>A0A1Y1IUL8</accession>
<evidence type="ECO:0000256" key="4">
    <source>
        <dbReference type="ARBA" id="ARBA00023136"/>
    </source>
</evidence>
<evidence type="ECO:0000256" key="5">
    <source>
        <dbReference type="SAM" id="Phobius"/>
    </source>
</evidence>
<evidence type="ECO:0000259" key="6">
    <source>
        <dbReference type="PROSITE" id="PS51202"/>
    </source>
</evidence>
<dbReference type="GO" id="GO:0006813">
    <property type="term" value="P:potassium ion transport"/>
    <property type="evidence" value="ECO:0007669"/>
    <property type="project" value="InterPro"/>
</dbReference>
<dbReference type="InterPro" id="IPR051679">
    <property type="entry name" value="DASS-Related_Transporters"/>
</dbReference>
<feature type="transmembrane region" description="Helical" evidence="5">
    <location>
        <begin position="338"/>
        <end position="358"/>
    </location>
</feature>
<evidence type="ECO:0000313" key="8">
    <source>
        <dbReference type="Proteomes" id="UP000054558"/>
    </source>
</evidence>
<dbReference type="OrthoDB" id="442352at2759"/>
<dbReference type="SUPFAM" id="SSF116726">
    <property type="entry name" value="TrkA C-terminal domain-like"/>
    <property type="match status" value="2"/>
</dbReference>
<keyword evidence="4 5" id="KW-0472">Membrane</keyword>
<dbReference type="PROSITE" id="PS51202">
    <property type="entry name" value="RCK_C"/>
    <property type="match status" value="1"/>
</dbReference>
<keyword evidence="3 5" id="KW-1133">Transmembrane helix</keyword>
<organism evidence="7 8">
    <name type="scientific">Klebsormidium nitens</name>
    <name type="common">Green alga</name>
    <name type="synonym">Ulothrix nitens</name>
    <dbReference type="NCBI Taxonomy" id="105231"/>
    <lineage>
        <taxon>Eukaryota</taxon>
        <taxon>Viridiplantae</taxon>
        <taxon>Streptophyta</taxon>
        <taxon>Klebsormidiophyceae</taxon>
        <taxon>Klebsormidiales</taxon>
        <taxon>Klebsormidiaceae</taxon>
        <taxon>Klebsormidium</taxon>
    </lineage>
</organism>
<reference evidence="7 8" key="1">
    <citation type="journal article" date="2014" name="Nat. Commun.">
        <title>Klebsormidium flaccidum genome reveals primary factors for plant terrestrial adaptation.</title>
        <authorList>
            <person name="Hori K."/>
            <person name="Maruyama F."/>
            <person name="Fujisawa T."/>
            <person name="Togashi T."/>
            <person name="Yamamoto N."/>
            <person name="Seo M."/>
            <person name="Sato S."/>
            <person name="Yamada T."/>
            <person name="Mori H."/>
            <person name="Tajima N."/>
            <person name="Moriyama T."/>
            <person name="Ikeuchi M."/>
            <person name="Watanabe M."/>
            <person name="Wada H."/>
            <person name="Kobayashi K."/>
            <person name="Saito M."/>
            <person name="Masuda T."/>
            <person name="Sasaki-Sekimoto Y."/>
            <person name="Mashiguchi K."/>
            <person name="Awai K."/>
            <person name="Shimojima M."/>
            <person name="Masuda S."/>
            <person name="Iwai M."/>
            <person name="Nobusawa T."/>
            <person name="Narise T."/>
            <person name="Kondo S."/>
            <person name="Saito H."/>
            <person name="Sato R."/>
            <person name="Murakawa M."/>
            <person name="Ihara Y."/>
            <person name="Oshima-Yamada Y."/>
            <person name="Ohtaka K."/>
            <person name="Satoh M."/>
            <person name="Sonobe K."/>
            <person name="Ishii M."/>
            <person name="Ohtani R."/>
            <person name="Kanamori-Sato M."/>
            <person name="Honoki R."/>
            <person name="Miyazaki D."/>
            <person name="Mochizuki H."/>
            <person name="Umetsu J."/>
            <person name="Higashi K."/>
            <person name="Shibata D."/>
            <person name="Kamiya Y."/>
            <person name="Sato N."/>
            <person name="Nakamura Y."/>
            <person name="Tabata S."/>
            <person name="Ida S."/>
            <person name="Kurokawa K."/>
            <person name="Ohta H."/>
        </authorList>
    </citation>
    <scope>NUCLEOTIDE SEQUENCE [LARGE SCALE GENOMIC DNA]</scope>
    <source>
        <strain evidence="7 8">NIES-2285</strain>
    </source>
</reference>
<dbReference type="AlphaFoldDB" id="A0A1Y1IUL8"/>
<dbReference type="InterPro" id="IPR006037">
    <property type="entry name" value="RCK_C"/>
</dbReference>
<dbReference type="PANTHER" id="PTHR43652">
    <property type="entry name" value="BASIC AMINO ACID ANTIPORTER YFCC-RELATED"/>
    <property type="match status" value="1"/>
</dbReference>
<dbReference type="GO" id="GO:0008324">
    <property type="term" value="F:monoatomic cation transmembrane transporter activity"/>
    <property type="evidence" value="ECO:0007669"/>
    <property type="project" value="InterPro"/>
</dbReference>
<dbReference type="OMA" id="WRVYITI"/>
<dbReference type="EMBL" id="DF237948">
    <property type="protein sequence ID" value="GAQ92377.1"/>
    <property type="molecule type" value="Genomic_DNA"/>
</dbReference>
<feature type="non-terminal residue" evidence="7">
    <location>
        <position position="1"/>
    </location>
</feature>
<feature type="transmembrane region" description="Helical" evidence="5">
    <location>
        <begin position="311"/>
        <end position="332"/>
    </location>
</feature>
<dbReference type="InterPro" id="IPR036721">
    <property type="entry name" value="RCK_C_sf"/>
</dbReference>
<dbReference type="GO" id="GO:0016020">
    <property type="term" value="C:membrane"/>
    <property type="evidence" value="ECO:0007669"/>
    <property type="project" value="UniProtKB-SubCell"/>
</dbReference>
<dbReference type="Pfam" id="PF02080">
    <property type="entry name" value="TrkA_C"/>
    <property type="match status" value="1"/>
</dbReference>
<protein>
    <recommendedName>
        <fullName evidence="6">RCK C-terminal domain-containing protein</fullName>
    </recommendedName>
</protein>
<evidence type="ECO:0000313" key="7">
    <source>
        <dbReference type="EMBL" id="GAQ92377.1"/>
    </source>
</evidence>
<dbReference type="Gene3D" id="3.30.70.1450">
    <property type="entry name" value="Regulator of K+ conductance, C-terminal domain"/>
    <property type="match status" value="2"/>
</dbReference>
<gene>
    <name evidence="7" type="ORF">KFL_009990010</name>
</gene>
<comment type="subcellular location">
    <subcellularLocation>
        <location evidence="1">Membrane</location>
        <topology evidence="1">Multi-pass membrane protein</topology>
    </subcellularLocation>
</comment>
<keyword evidence="8" id="KW-1185">Reference proteome</keyword>
<keyword evidence="2 5" id="KW-0812">Transmembrane</keyword>
<feature type="transmembrane region" description="Helical" evidence="5">
    <location>
        <begin position="285"/>
        <end position="304"/>
    </location>
</feature>
<evidence type="ECO:0000256" key="2">
    <source>
        <dbReference type="ARBA" id="ARBA00022692"/>
    </source>
</evidence>
<dbReference type="PANTHER" id="PTHR43652:SF9">
    <property type="entry name" value="RCK C-TERMINAL DOMAIN-CONTAINING PROTEIN"/>
    <property type="match status" value="1"/>
</dbReference>
<feature type="domain" description="RCK C-terminal" evidence="6">
    <location>
        <begin position="187"/>
        <end position="271"/>
    </location>
</feature>
<sequence>ARSNRHSEQFNLELLTYETEAESGEKGSAMATDLKSAEEGAEQPTHAAHLLQATVKAGTDIVGRNIREIGFRGRFHAAVLSVKRGHVKQPGKLGDVIVQGGNVLATEKKTVADDMEFGRFFKEIEPLDLTLEKEFLSGMRVTSKFSGIGRTITEAGLRGIEGLYLVGIDRATSESLRVVQPETIMQIGQLKVGILERQLVQVSIAHDSPISGQTVRQSAFRTKDNAAVLAIHRQGQRLSADVQDIPLQPGDVDTGTSFPKRFKGDRAFSIIKGVSETSPLNSNKMWIAIGLAAAMISTQIASGAADAVPEYFDLFTAGIITAGLVLIASGASDAVPEYINLFTAGIFPAGLMLLAGCFNGKQARGSTDWRVYITIGFSTAMETSGVAPAIADDVFTDIIE</sequence>
<dbReference type="Proteomes" id="UP000054558">
    <property type="component" value="Unassembled WGS sequence"/>
</dbReference>
<proteinExistence type="predicted"/>
<name>A0A1Y1IUL8_KLENI</name>
<evidence type="ECO:0000256" key="1">
    <source>
        <dbReference type="ARBA" id="ARBA00004141"/>
    </source>
</evidence>